<evidence type="ECO:0000256" key="9">
    <source>
        <dbReference type="ARBA" id="ARBA00048540"/>
    </source>
</evidence>
<comment type="cofactor">
    <cofactor evidence="11">
        <name>Mg(2+)</name>
        <dbReference type="ChEBI" id="CHEBI:18420"/>
    </cofactor>
    <cofactor evidence="11">
        <name>Mn(2+)</name>
        <dbReference type="ChEBI" id="CHEBI:29035"/>
    </cofactor>
    <text evidence="11">Magnesium. Can also use manganese.</text>
</comment>
<evidence type="ECO:0000256" key="3">
    <source>
        <dbReference type="ARBA" id="ARBA00022630"/>
    </source>
</evidence>
<keyword evidence="6 10" id="KW-0274">FAD</keyword>
<evidence type="ECO:0000313" key="14">
    <source>
        <dbReference type="Proteomes" id="UP000233654"/>
    </source>
</evidence>
<evidence type="ECO:0000313" key="13">
    <source>
        <dbReference type="EMBL" id="PKQ28529.1"/>
    </source>
</evidence>
<evidence type="ECO:0000256" key="6">
    <source>
        <dbReference type="ARBA" id="ARBA00022827"/>
    </source>
</evidence>
<name>A0A2N3G746_9ACTN</name>
<organism evidence="13 14">
    <name type="scientific">Candidatus Anoxymicrobium japonicum</name>
    <dbReference type="NCBI Taxonomy" id="2013648"/>
    <lineage>
        <taxon>Bacteria</taxon>
        <taxon>Bacillati</taxon>
        <taxon>Actinomycetota</taxon>
        <taxon>Candidatus Geothermincolia</taxon>
        <taxon>Candidatus Geothermincolales</taxon>
        <taxon>Candidatus Anoxymicrobiaceae</taxon>
        <taxon>Candidatus Anoxymicrobium</taxon>
    </lineage>
</organism>
<dbReference type="EC" id="2.7.1.180" evidence="1 10"/>
<evidence type="ECO:0000256" key="2">
    <source>
        <dbReference type="ARBA" id="ARBA00016337"/>
    </source>
</evidence>
<evidence type="ECO:0000256" key="1">
    <source>
        <dbReference type="ARBA" id="ARBA00011955"/>
    </source>
</evidence>
<proteinExistence type="inferred from homology"/>
<evidence type="ECO:0000256" key="8">
    <source>
        <dbReference type="ARBA" id="ARBA00031306"/>
    </source>
</evidence>
<keyword evidence="3 10" id="KW-0285">Flavoprotein</keyword>
<evidence type="ECO:0000256" key="12">
    <source>
        <dbReference type="SAM" id="Phobius"/>
    </source>
</evidence>
<accession>A0A2N3G746</accession>
<dbReference type="Pfam" id="PF02424">
    <property type="entry name" value="ApbE"/>
    <property type="match status" value="1"/>
</dbReference>
<dbReference type="AlphaFoldDB" id="A0A2N3G746"/>
<keyword evidence="13" id="KW-0449">Lipoprotein</keyword>
<gene>
    <name evidence="13" type="ORF">CVT63_02310</name>
</gene>
<keyword evidence="12" id="KW-0812">Transmembrane</keyword>
<feature type="binding site" evidence="11">
    <location>
        <position position="211"/>
    </location>
    <ligand>
        <name>Mg(2+)</name>
        <dbReference type="ChEBI" id="CHEBI:18420"/>
    </ligand>
</feature>
<evidence type="ECO:0000256" key="10">
    <source>
        <dbReference type="PIRNR" id="PIRNR006268"/>
    </source>
</evidence>
<dbReference type="Proteomes" id="UP000233654">
    <property type="component" value="Unassembled WGS sequence"/>
</dbReference>
<keyword evidence="12" id="KW-1133">Transmembrane helix</keyword>
<keyword evidence="5 10" id="KW-0479">Metal-binding</keyword>
<dbReference type="GO" id="GO:0016740">
    <property type="term" value="F:transferase activity"/>
    <property type="evidence" value="ECO:0007669"/>
    <property type="project" value="UniProtKB-UniRule"/>
</dbReference>
<dbReference type="SUPFAM" id="SSF143631">
    <property type="entry name" value="ApbE-like"/>
    <property type="match status" value="1"/>
</dbReference>
<comment type="catalytic activity">
    <reaction evidence="9 10">
        <text>L-threonyl-[protein] + FAD = FMN-L-threonyl-[protein] + AMP + H(+)</text>
        <dbReference type="Rhea" id="RHEA:36847"/>
        <dbReference type="Rhea" id="RHEA-COMP:11060"/>
        <dbReference type="Rhea" id="RHEA-COMP:11061"/>
        <dbReference type="ChEBI" id="CHEBI:15378"/>
        <dbReference type="ChEBI" id="CHEBI:30013"/>
        <dbReference type="ChEBI" id="CHEBI:57692"/>
        <dbReference type="ChEBI" id="CHEBI:74257"/>
        <dbReference type="ChEBI" id="CHEBI:456215"/>
        <dbReference type="EC" id="2.7.1.180"/>
    </reaction>
</comment>
<comment type="similarity">
    <text evidence="10">Belongs to the ApbE family.</text>
</comment>
<evidence type="ECO:0000256" key="7">
    <source>
        <dbReference type="ARBA" id="ARBA00022842"/>
    </source>
</evidence>
<keyword evidence="7 10" id="KW-0460">Magnesium</keyword>
<dbReference type="InterPro" id="IPR003374">
    <property type="entry name" value="ApbE-like_sf"/>
</dbReference>
<feature type="binding site" evidence="11">
    <location>
        <position position="324"/>
    </location>
    <ligand>
        <name>Mg(2+)</name>
        <dbReference type="ChEBI" id="CHEBI:18420"/>
    </ligand>
</feature>
<reference evidence="13 14" key="1">
    <citation type="journal article" date="2017" name="ISME J.">
        <title>Potential for microbial H2 and metal transformations associated with novel bacteria and archaea in deep terrestrial subsurface sediments.</title>
        <authorList>
            <person name="Hernsdorf A.W."/>
            <person name="Amano Y."/>
            <person name="Miyakawa K."/>
            <person name="Ise K."/>
            <person name="Suzuki Y."/>
            <person name="Anantharaman K."/>
            <person name="Probst A."/>
            <person name="Burstein D."/>
            <person name="Thomas B.C."/>
            <person name="Banfield J.F."/>
        </authorList>
    </citation>
    <scope>NUCLEOTIDE SEQUENCE [LARGE SCALE GENOMIC DNA]</scope>
    <source>
        <strain evidence="13">HGW-Actinobacteria-3</strain>
    </source>
</reference>
<evidence type="ECO:0000256" key="11">
    <source>
        <dbReference type="PIRSR" id="PIRSR006268-2"/>
    </source>
</evidence>
<comment type="caution">
    <text evidence="13">The sequence shown here is derived from an EMBL/GenBank/DDBJ whole genome shotgun (WGS) entry which is preliminary data.</text>
</comment>
<dbReference type="GO" id="GO:0046872">
    <property type="term" value="F:metal ion binding"/>
    <property type="evidence" value="ECO:0007669"/>
    <property type="project" value="UniProtKB-UniRule"/>
</dbReference>
<feature type="binding site" evidence="11">
    <location>
        <position position="328"/>
    </location>
    <ligand>
        <name>Mg(2+)</name>
        <dbReference type="ChEBI" id="CHEBI:18420"/>
    </ligand>
</feature>
<dbReference type="PANTHER" id="PTHR30040:SF2">
    <property type="entry name" value="FAD:PROTEIN FMN TRANSFERASE"/>
    <property type="match status" value="1"/>
</dbReference>
<dbReference type="InterPro" id="IPR024932">
    <property type="entry name" value="ApbE"/>
</dbReference>
<dbReference type="PIRSF" id="PIRSF006268">
    <property type="entry name" value="ApbE"/>
    <property type="match status" value="1"/>
</dbReference>
<evidence type="ECO:0000256" key="5">
    <source>
        <dbReference type="ARBA" id="ARBA00022723"/>
    </source>
</evidence>
<dbReference type="PANTHER" id="PTHR30040">
    <property type="entry name" value="THIAMINE BIOSYNTHESIS LIPOPROTEIN APBE"/>
    <property type="match status" value="1"/>
</dbReference>
<feature type="transmembrane region" description="Helical" evidence="12">
    <location>
        <begin position="30"/>
        <end position="50"/>
    </location>
</feature>
<dbReference type="Gene3D" id="3.10.520.10">
    <property type="entry name" value="ApbE-like domains"/>
    <property type="match status" value="1"/>
</dbReference>
<dbReference type="EMBL" id="PHEX01000013">
    <property type="protein sequence ID" value="PKQ28529.1"/>
    <property type="molecule type" value="Genomic_DNA"/>
</dbReference>
<protein>
    <recommendedName>
        <fullName evidence="2 10">FAD:protein FMN transferase</fullName>
        <ecNumber evidence="1 10">2.7.1.180</ecNumber>
    </recommendedName>
    <alternativeName>
        <fullName evidence="8 10">Flavin transferase</fullName>
    </alternativeName>
</protein>
<evidence type="ECO:0000256" key="4">
    <source>
        <dbReference type="ARBA" id="ARBA00022679"/>
    </source>
</evidence>
<keyword evidence="4 10" id="KW-0808">Transferase</keyword>
<sequence>MQKGVWPFFAQANRGYTIRGEISMKQVKKVINIILISVVAFGAVTLVVFLSSREGGGAELKGTYHSPTLFAMGTTLDITIQGRGGKRSKNDVNRAVALARRIENETSRFKPGSDVSRINTAAGVAPVEVGDATFNIIEKALEYGKMTGGAFDITVAPIVKLWGFYNQKYRVPTAKEIAAATALVDYRKVIIDARSKTVMLTDKGMKIDLGGIAKGYAVQAMCDLYKQMGVKHALINFGGAIGAVGNRADGKDWVIGIKDPRGEGGALVGELKVSNGFVSSSGDYERFFVKGSKRYFHIFDPSSGYNPKETMSATVVGPNSMDTDMLSTTLMVQGPRRGIELMKTRPGFEGLIVGNNGNIHFTPLMKSKYIIDLREKV</sequence>
<keyword evidence="12" id="KW-0472">Membrane</keyword>